<evidence type="ECO:0008006" key="3">
    <source>
        <dbReference type="Google" id="ProtNLM"/>
    </source>
</evidence>
<name>A0A517XRB0_9BACT</name>
<dbReference type="InterPro" id="IPR023296">
    <property type="entry name" value="Glyco_hydro_beta-prop_sf"/>
</dbReference>
<accession>A0A517XRB0</accession>
<protein>
    <recommendedName>
        <fullName evidence="3">DUF4185 domain-containing protein</fullName>
    </recommendedName>
</protein>
<reference evidence="1 2" key="1">
    <citation type="submission" date="2019-02" db="EMBL/GenBank/DDBJ databases">
        <title>Deep-cultivation of Planctomycetes and their phenomic and genomic characterization uncovers novel biology.</title>
        <authorList>
            <person name="Wiegand S."/>
            <person name="Jogler M."/>
            <person name="Boedeker C."/>
            <person name="Pinto D."/>
            <person name="Vollmers J."/>
            <person name="Rivas-Marin E."/>
            <person name="Kohn T."/>
            <person name="Peeters S.H."/>
            <person name="Heuer A."/>
            <person name="Rast P."/>
            <person name="Oberbeckmann S."/>
            <person name="Bunk B."/>
            <person name="Jeske O."/>
            <person name="Meyerdierks A."/>
            <person name="Storesund J.E."/>
            <person name="Kallscheuer N."/>
            <person name="Luecker S."/>
            <person name="Lage O.M."/>
            <person name="Pohl T."/>
            <person name="Merkel B.J."/>
            <person name="Hornburger P."/>
            <person name="Mueller R.-W."/>
            <person name="Bruemmer F."/>
            <person name="Labrenz M."/>
            <person name="Spormann A.M."/>
            <person name="Op den Camp H."/>
            <person name="Overmann J."/>
            <person name="Amann R."/>
            <person name="Jetten M.S.M."/>
            <person name="Mascher T."/>
            <person name="Medema M.H."/>
            <person name="Devos D.P."/>
            <person name="Kaster A.-K."/>
            <person name="Ovreas L."/>
            <person name="Rohde M."/>
            <person name="Galperin M.Y."/>
            <person name="Jogler C."/>
        </authorList>
    </citation>
    <scope>NUCLEOTIDE SEQUENCE [LARGE SCALE GENOMIC DNA]</scope>
    <source>
        <strain evidence="1 2">ETA_A1</strain>
    </source>
</reference>
<dbReference type="AlphaFoldDB" id="A0A517XRB0"/>
<dbReference type="EMBL" id="CP036273">
    <property type="protein sequence ID" value="QDU20039.1"/>
    <property type="molecule type" value="Genomic_DNA"/>
</dbReference>
<dbReference type="KEGG" id="uli:ETAA1_19820"/>
<dbReference type="Proteomes" id="UP000319576">
    <property type="component" value="Chromosome"/>
</dbReference>
<dbReference type="OrthoDB" id="210667at2"/>
<sequence>MLSPVVAALLLAPAAPPNAPWAELRVTDAATGRGVPLVELTTVHGDRFVTDSAGRIAFQEPGLMGRDVYLSVRGHGYEVKKDGFGFAGAKVTPQPGKVSEIKVARTVPAERLCRLTGEGRFRDTELLGYPSPLPVSPNLGRVVGQDSVQSVIYRGKAFWFWGDTNRLDYPLGLYRTAGATTPIPTPAFDPSAGLPYDYFVNPKTGFARAMIPLPERPDGVVWVFCTCVVPDADGKERLATHYTRRKGLTDELEHGIAVYDDAKDVFVPVKQLPLAEKWRRPNGHPIPWDDGGTRYLLFGSPNPNVRVPATLEAILDATRYEAFTCEPADGTWRWQKELPPTDSKTEHAWLKAGKLKAEHARFCPADAAKPAQRVQLHSGSVRWNEYRKRWVMLAGQVGGTSHLGEVWYAEADHPTGPFQKAMKVATHDRQTFYNVVHHAILDRDGGRTIHFEGTFTHDFSGNPDRVPRYDYNQVLYRLDLRHPAVASLP</sequence>
<dbReference type="RefSeq" id="WP_145236926.1">
    <property type="nucleotide sequence ID" value="NZ_CP036273.1"/>
</dbReference>
<evidence type="ECO:0000313" key="2">
    <source>
        <dbReference type="Proteomes" id="UP000319576"/>
    </source>
</evidence>
<gene>
    <name evidence="1" type="ORF">ETAA1_19820</name>
</gene>
<keyword evidence="2" id="KW-1185">Reference proteome</keyword>
<organism evidence="1 2">
    <name type="scientific">Urbifossiella limnaea</name>
    <dbReference type="NCBI Taxonomy" id="2528023"/>
    <lineage>
        <taxon>Bacteria</taxon>
        <taxon>Pseudomonadati</taxon>
        <taxon>Planctomycetota</taxon>
        <taxon>Planctomycetia</taxon>
        <taxon>Gemmatales</taxon>
        <taxon>Gemmataceae</taxon>
        <taxon>Urbifossiella</taxon>
    </lineage>
</organism>
<evidence type="ECO:0000313" key="1">
    <source>
        <dbReference type="EMBL" id="QDU20039.1"/>
    </source>
</evidence>
<proteinExistence type="predicted"/>
<dbReference type="Gene3D" id="2.115.10.20">
    <property type="entry name" value="Glycosyl hydrolase domain, family 43"/>
    <property type="match status" value="1"/>
</dbReference>